<evidence type="ECO:0000313" key="7">
    <source>
        <dbReference type="EMBL" id="CUN20092.1"/>
    </source>
</evidence>
<dbReference type="Gene3D" id="6.10.10.10">
    <property type="entry name" value="Flagellar export chaperone, C-terminal domain"/>
    <property type="match status" value="1"/>
</dbReference>
<dbReference type="InterPro" id="IPR042187">
    <property type="entry name" value="Flagellin_C_sub2"/>
</dbReference>
<keyword evidence="7" id="KW-0966">Cell projection</keyword>
<accession>A0A173UYC0</accession>
<dbReference type="Gene3D" id="2.170.280.10">
    <property type="entry name" value="f41 fragment of flagellin, middle domain"/>
    <property type="match status" value="1"/>
</dbReference>
<proteinExistence type="inferred from homology"/>
<dbReference type="PANTHER" id="PTHR42792">
    <property type="entry name" value="FLAGELLIN"/>
    <property type="match status" value="1"/>
</dbReference>
<dbReference type="InterPro" id="IPR001029">
    <property type="entry name" value="Flagellin_N"/>
</dbReference>
<feature type="domain" description="Flagellin C-terminal" evidence="6">
    <location>
        <begin position="455"/>
        <end position="540"/>
    </location>
</feature>
<dbReference type="Gene3D" id="2.30.220.10">
    <property type="entry name" value="f41 fragment of flagellin, C-terminal domain"/>
    <property type="match status" value="1"/>
</dbReference>
<organism evidence="7 8">
    <name type="scientific">Agathobacter rectalis</name>
    <dbReference type="NCBI Taxonomy" id="39491"/>
    <lineage>
        <taxon>Bacteria</taxon>
        <taxon>Bacillati</taxon>
        <taxon>Bacillota</taxon>
        <taxon>Clostridia</taxon>
        <taxon>Lachnospirales</taxon>
        <taxon>Lachnospiraceae</taxon>
        <taxon>Agathobacter</taxon>
    </lineage>
</organism>
<keyword evidence="3 4" id="KW-0975">Bacterial flagellum</keyword>
<name>A0A173UYC0_9FIRM</name>
<dbReference type="EMBL" id="CYXM01000012">
    <property type="protein sequence ID" value="CUN20092.1"/>
    <property type="molecule type" value="Genomic_DNA"/>
</dbReference>
<comment type="function">
    <text evidence="4">Flagellin is the subunit protein which polymerizes to form the filaments of bacterial flagella.</text>
</comment>
<feature type="domain" description="Flagellin N-terminal" evidence="5">
    <location>
        <begin position="1"/>
        <end position="88"/>
    </location>
</feature>
<dbReference type="GO" id="GO:0005198">
    <property type="term" value="F:structural molecule activity"/>
    <property type="evidence" value="ECO:0007669"/>
    <property type="project" value="UniProtKB-UniRule"/>
</dbReference>
<evidence type="ECO:0000256" key="4">
    <source>
        <dbReference type="RuleBase" id="RU362073"/>
    </source>
</evidence>
<dbReference type="Proteomes" id="UP000095673">
    <property type="component" value="Unassembled WGS sequence"/>
</dbReference>
<evidence type="ECO:0000256" key="3">
    <source>
        <dbReference type="ARBA" id="ARBA00023143"/>
    </source>
</evidence>
<gene>
    <name evidence="7" type="primary">yvzB_1</name>
    <name evidence="7" type="ORF">ERS852580_02499</name>
</gene>
<dbReference type="InterPro" id="IPR046358">
    <property type="entry name" value="Flagellin_C"/>
</dbReference>
<evidence type="ECO:0000259" key="5">
    <source>
        <dbReference type="Pfam" id="PF00669"/>
    </source>
</evidence>
<dbReference type="Gene3D" id="1.20.1330.10">
    <property type="entry name" value="f41 fragment of flagellin, N-terminal domain"/>
    <property type="match status" value="2"/>
</dbReference>
<comment type="similarity">
    <text evidence="1 4">Belongs to the bacterial flagellin family.</text>
</comment>
<sequence>MRKQIKGLDRASTNAEDGVSAVQTAEGALTEVHSMLQRMNELATQSANGTNSTTDRKAIQDEIDQLTTEIDRVSETTKFNETYLLKGDTDGATSKVKLNAHDAGLAGKLTDNGNGTATFKADTLAVGDKVKIAGKEYTIGKSADSADYAKKDTIKATVDGVGDSVTSGNTTTTIVAKVTTATATGATWAAGDKFKDADGTEWTIAATTDETAHNVKATDIAKYLKDGCTIVLNADNNKLDGVAVVDDLGKNEVSIADATGITALQNGIKAGDTVTVGGTTKTVTAETPKTYDEIKTAVAGGVAGTTKISIGSKEYTLDKTTDAAAGKITQDDFLALIKDGDKVKVGTNTYTAIIKSSDDDSITLEDAYSKMAKELETASSIGADTAATVKNNGNGTFDITKGTVDVKEALSFNLHVGADADSTNKITVDIDSMSSAGLGIKGIKADTEQDATYAIDAIADAISQVSSQRSALGAIQNRLEHTINNLDNVVENTTSAESRIRDTDMAEEMVNYSKNNILAQAGQSMLAQANQSNQGVLSLLQ</sequence>
<dbReference type="AlphaFoldDB" id="A0A173UYC0"/>
<evidence type="ECO:0000256" key="1">
    <source>
        <dbReference type="ARBA" id="ARBA00005709"/>
    </source>
</evidence>
<evidence type="ECO:0000259" key="6">
    <source>
        <dbReference type="Pfam" id="PF00700"/>
    </source>
</evidence>
<evidence type="ECO:0000313" key="8">
    <source>
        <dbReference type="Proteomes" id="UP000095673"/>
    </source>
</evidence>
<dbReference type="PRINTS" id="PR00207">
    <property type="entry name" value="FLAGELLIN"/>
</dbReference>
<dbReference type="GO" id="GO:0005576">
    <property type="term" value="C:extracellular region"/>
    <property type="evidence" value="ECO:0007669"/>
    <property type="project" value="UniProtKB-SubCell"/>
</dbReference>
<dbReference type="GO" id="GO:0009288">
    <property type="term" value="C:bacterial-type flagellum"/>
    <property type="evidence" value="ECO:0007669"/>
    <property type="project" value="UniProtKB-SubCell"/>
</dbReference>
<comment type="subcellular location">
    <subcellularLocation>
        <location evidence="4">Secreted</location>
    </subcellularLocation>
    <subcellularLocation>
        <location evidence="4">Bacterial flagellum</location>
    </subcellularLocation>
</comment>
<dbReference type="Pfam" id="PF00669">
    <property type="entry name" value="Flagellin_N"/>
    <property type="match status" value="1"/>
</dbReference>
<dbReference type="PANTHER" id="PTHR42792:SF2">
    <property type="entry name" value="FLAGELLIN"/>
    <property type="match status" value="1"/>
</dbReference>
<dbReference type="InterPro" id="IPR001492">
    <property type="entry name" value="Flagellin"/>
</dbReference>
<evidence type="ECO:0000256" key="2">
    <source>
        <dbReference type="ARBA" id="ARBA00020110"/>
    </source>
</evidence>
<keyword evidence="7" id="KW-0282">Flagellum</keyword>
<dbReference type="SUPFAM" id="SSF64518">
    <property type="entry name" value="Phase 1 flagellin"/>
    <property type="match status" value="1"/>
</dbReference>
<keyword evidence="7" id="KW-0969">Cilium</keyword>
<protein>
    <recommendedName>
        <fullName evidence="2 4">Flagellin</fullName>
    </recommendedName>
</protein>
<dbReference type="Pfam" id="PF00700">
    <property type="entry name" value="Flagellin_C"/>
    <property type="match status" value="1"/>
</dbReference>
<keyword evidence="4" id="KW-0964">Secreted</keyword>
<reference evidence="7 8" key="1">
    <citation type="submission" date="2015-09" db="EMBL/GenBank/DDBJ databases">
        <authorList>
            <consortium name="Pathogen Informatics"/>
        </authorList>
    </citation>
    <scope>NUCLEOTIDE SEQUENCE [LARGE SCALE GENOMIC DNA]</scope>
    <source>
        <strain evidence="7 8">2789STDY5834968</strain>
    </source>
</reference>